<accession>A0A5N3P352</accession>
<dbReference type="GO" id="GO:0004177">
    <property type="term" value="F:aminopeptidase activity"/>
    <property type="evidence" value="ECO:0007669"/>
    <property type="project" value="UniProtKB-UniRule"/>
</dbReference>
<dbReference type="Proteomes" id="UP000325684">
    <property type="component" value="Unassembled WGS sequence"/>
</dbReference>
<dbReference type="OrthoDB" id="9796770at2"/>
<keyword evidence="9 11" id="KW-0378">Hydrolase</keyword>
<protein>
    <recommendedName>
        <fullName evidence="5 11">Proline iminopeptidase</fullName>
        <shortName evidence="11">PIP</shortName>
        <ecNumber evidence="4 11">3.4.11.5</ecNumber>
    </recommendedName>
    <alternativeName>
        <fullName evidence="10 11">Prolyl aminopeptidase</fullName>
    </alternativeName>
</protein>
<dbReference type="InterPro" id="IPR002410">
    <property type="entry name" value="Peptidase_S33"/>
</dbReference>
<keyword evidence="16" id="KW-1185">Reference proteome</keyword>
<dbReference type="PANTHER" id="PTHR43722:SF1">
    <property type="entry name" value="PROLINE IMINOPEPTIDASE"/>
    <property type="match status" value="1"/>
</dbReference>
<feature type="active site" description="Nucleophile" evidence="12">
    <location>
        <position position="116"/>
    </location>
</feature>
<evidence type="ECO:0000313" key="16">
    <source>
        <dbReference type="Proteomes" id="UP000325684"/>
    </source>
</evidence>
<dbReference type="GO" id="GO:0005737">
    <property type="term" value="C:cytoplasm"/>
    <property type="evidence" value="ECO:0007669"/>
    <property type="project" value="UniProtKB-SubCell"/>
</dbReference>
<dbReference type="InterPro" id="IPR029058">
    <property type="entry name" value="AB_hydrolase_fold"/>
</dbReference>
<comment type="caution">
    <text evidence="15">The sequence shown here is derived from an EMBL/GenBank/DDBJ whole genome shotgun (WGS) entry which is preliminary data.</text>
</comment>
<dbReference type="InterPro" id="IPR005944">
    <property type="entry name" value="Pro_iminopeptidase"/>
</dbReference>
<evidence type="ECO:0000256" key="13">
    <source>
        <dbReference type="RuleBase" id="RU003421"/>
    </source>
</evidence>
<dbReference type="PRINTS" id="PR00793">
    <property type="entry name" value="PROAMNOPTASE"/>
</dbReference>
<dbReference type="PIRSF" id="PIRSF006431">
    <property type="entry name" value="Pept_S33"/>
    <property type="match status" value="1"/>
</dbReference>
<comment type="subcellular location">
    <subcellularLocation>
        <location evidence="2 11">Cytoplasm</location>
    </subcellularLocation>
</comment>
<feature type="domain" description="AB hydrolase-1" evidence="14">
    <location>
        <begin position="42"/>
        <end position="298"/>
    </location>
</feature>
<evidence type="ECO:0000256" key="9">
    <source>
        <dbReference type="ARBA" id="ARBA00022801"/>
    </source>
</evidence>
<dbReference type="EC" id="3.4.11.5" evidence="4 11"/>
<evidence type="ECO:0000313" key="15">
    <source>
        <dbReference type="EMBL" id="KAB0264153.1"/>
    </source>
</evidence>
<reference evidence="15 16" key="1">
    <citation type="journal article" date="2019" name="Microorganisms">
        <title>Genome Insights into the Novel Species Microvirga brassicacearum, a Rapeseed Endophyte with Biotechnological Potential.</title>
        <authorList>
            <person name="Jimenez-Gomez A."/>
            <person name="Saati-Santamaria Z."/>
            <person name="Igual J.M."/>
            <person name="Rivas R."/>
            <person name="Mateos P.F."/>
            <person name="Garcia-Fraile P."/>
        </authorList>
    </citation>
    <scope>NUCLEOTIDE SEQUENCE [LARGE SCALE GENOMIC DNA]</scope>
    <source>
        <strain evidence="15 16">CDVBN77</strain>
    </source>
</reference>
<dbReference type="SUPFAM" id="SSF53474">
    <property type="entry name" value="alpha/beta-Hydrolases"/>
    <property type="match status" value="1"/>
</dbReference>
<evidence type="ECO:0000256" key="2">
    <source>
        <dbReference type="ARBA" id="ARBA00004496"/>
    </source>
</evidence>
<comment type="similarity">
    <text evidence="3 11 13">Belongs to the peptidase S33 family.</text>
</comment>
<feature type="active site" description="Proton donor" evidence="12">
    <location>
        <position position="298"/>
    </location>
</feature>
<evidence type="ECO:0000256" key="10">
    <source>
        <dbReference type="ARBA" id="ARBA00029605"/>
    </source>
</evidence>
<dbReference type="EMBL" id="VCMV01000079">
    <property type="protein sequence ID" value="KAB0264153.1"/>
    <property type="molecule type" value="Genomic_DNA"/>
</dbReference>
<evidence type="ECO:0000256" key="5">
    <source>
        <dbReference type="ARBA" id="ARBA00021843"/>
    </source>
</evidence>
<sequence length="325" mass="36115">MRFSAWDGEVQEAVTTIQKFRLRVSDLHELHVEEHGNPNGTPIVFLHGGPGGGTSPAQILSFDPTRFRIISFDQRGAGRSTPSAEIAENTTSALISDLEVIRERLQIERWFVAGGSWGSCLALAYGEAHPERCLGFRLHGIFLAGPADIDWWFHGSRMIFPDHWESFASFIPANERHDLLSAYYRRLVSDDPETRLAAAISLRTFSATTQTFLPDPDHVSRLIEPAAALAVSRIFTHYCMNGAFLEPDQLIKNIDCIRHLPCEIVQGRYDTVTPMASAWALAKAWPEARFTIVTEANHQSTRGPMAEALREAADRLSFTLATAAA</sequence>
<gene>
    <name evidence="15" type="primary">pip</name>
    <name evidence="15" type="ORF">FEZ63_24220</name>
</gene>
<keyword evidence="7 11" id="KW-0963">Cytoplasm</keyword>
<evidence type="ECO:0000256" key="11">
    <source>
        <dbReference type="PIRNR" id="PIRNR006431"/>
    </source>
</evidence>
<dbReference type="Gene3D" id="3.40.50.1820">
    <property type="entry name" value="alpha/beta hydrolase"/>
    <property type="match status" value="1"/>
</dbReference>
<dbReference type="NCBIfam" id="TIGR01249">
    <property type="entry name" value="pro_imino_pep_1"/>
    <property type="match status" value="1"/>
</dbReference>
<feature type="active site" evidence="12">
    <location>
        <position position="270"/>
    </location>
</feature>
<dbReference type="GO" id="GO:0006508">
    <property type="term" value="P:proteolysis"/>
    <property type="evidence" value="ECO:0007669"/>
    <property type="project" value="UniProtKB-KW"/>
</dbReference>
<organism evidence="15 16">
    <name type="scientific">Microvirga brassicacearum</name>
    <dbReference type="NCBI Taxonomy" id="2580413"/>
    <lineage>
        <taxon>Bacteria</taxon>
        <taxon>Pseudomonadati</taxon>
        <taxon>Pseudomonadota</taxon>
        <taxon>Alphaproteobacteria</taxon>
        <taxon>Hyphomicrobiales</taxon>
        <taxon>Methylobacteriaceae</taxon>
        <taxon>Microvirga</taxon>
    </lineage>
</organism>
<comment type="catalytic activity">
    <reaction evidence="1 11 13">
        <text>Release of N-terminal proline from a peptide.</text>
        <dbReference type="EC" id="3.4.11.5"/>
    </reaction>
</comment>
<evidence type="ECO:0000256" key="6">
    <source>
        <dbReference type="ARBA" id="ARBA00022438"/>
    </source>
</evidence>
<evidence type="ECO:0000259" key="14">
    <source>
        <dbReference type="Pfam" id="PF00561"/>
    </source>
</evidence>
<evidence type="ECO:0000256" key="1">
    <source>
        <dbReference type="ARBA" id="ARBA00001585"/>
    </source>
</evidence>
<evidence type="ECO:0000256" key="8">
    <source>
        <dbReference type="ARBA" id="ARBA00022670"/>
    </source>
</evidence>
<evidence type="ECO:0000256" key="12">
    <source>
        <dbReference type="PIRSR" id="PIRSR006431-1"/>
    </source>
</evidence>
<evidence type="ECO:0000256" key="3">
    <source>
        <dbReference type="ARBA" id="ARBA00010088"/>
    </source>
</evidence>
<keyword evidence="6 11" id="KW-0031">Aminopeptidase</keyword>
<proteinExistence type="inferred from homology"/>
<name>A0A5N3P352_9HYPH</name>
<evidence type="ECO:0000256" key="7">
    <source>
        <dbReference type="ARBA" id="ARBA00022490"/>
    </source>
</evidence>
<keyword evidence="8 11" id="KW-0645">Protease</keyword>
<dbReference type="InterPro" id="IPR000073">
    <property type="entry name" value="AB_hydrolase_1"/>
</dbReference>
<evidence type="ECO:0000256" key="4">
    <source>
        <dbReference type="ARBA" id="ARBA00012568"/>
    </source>
</evidence>
<dbReference type="AlphaFoldDB" id="A0A5N3P352"/>
<dbReference type="Pfam" id="PF00561">
    <property type="entry name" value="Abhydrolase_1"/>
    <property type="match status" value="1"/>
</dbReference>
<dbReference type="PANTHER" id="PTHR43722">
    <property type="entry name" value="PROLINE IMINOPEPTIDASE"/>
    <property type="match status" value="1"/>
</dbReference>